<dbReference type="STRING" id="525373.HMPREF0766_12420"/>
<dbReference type="GeneID" id="95427979"/>
<keyword evidence="2" id="KW-1185">Reference proteome</keyword>
<comment type="caution">
    <text evidence="1">The sequence shown here is derived from an EMBL/GenBank/DDBJ whole genome shotgun (WGS) entry which is preliminary data.</text>
</comment>
<gene>
    <name evidence="1" type="ORF">HMPREF0766_12420</name>
</gene>
<reference evidence="1" key="1">
    <citation type="submission" date="2010-07" db="EMBL/GenBank/DDBJ databases">
        <authorList>
            <person name="Muzny D."/>
            <person name="Qin X."/>
            <person name="Buhay C."/>
            <person name="Dugan-Rocha S."/>
            <person name="Ding Y."/>
            <person name="Chen G."/>
            <person name="Hawes A."/>
            <person name="Holder M."/>
            <person name="Jhangiani S."/>
            <person name="Johnson A."/>
            <person name="Khan Z."/>
            <person name="Li Z."/>
            <person name="Liu W."/>
            <person name="Liu X."/>
            <person name="Perez L."/>
            <person name="Shen H."/>
            <person name="Wang Q."/>
            <person name="Watt J."/>
            <person name="Xi L."/>
            <person name="Xin Y."/>
            <person name="Zhou J."/>
            <person name="Deng J."/>
            <person name="Jiang H."/>
            <person name="Liu Y."/>
            <person name="Qu J."/>
            <person name="Song X.-Z."/>
            <person name="Zhang L."/>
            <person name="Villasana D."/>
            <person name="Johnson A."/>
            <person name="Liu J."/>
            <person name="Liyanage D."/>
            <person name="Lorensuhewa L."/>
            <person name="Robinson T."/>
            <person name="Song A."/>
            <person name="Song B.-B."/>
            <person name="Dinh H."/>
            <person name="Thornton R."/>
            <person name="Coyle M."/>
            <person name="Francisco L."/>
            <person name="Jackson L."/>
            <person name="Javaid M."/>
            <person name="Korchina V."/>
            <person name="Kovar C."/>
            <person name="Mata R."/>
            <person name="Mathew T."/>
            <person name="Ngo R."/>
            <person name="Nguyen L."/>
            <person name="Nguyen N."/>
            <person name="Okwuonu G."/>
            <person name="Ongeri F."/>
            <person name="Pham C."/>
            <person name="Simmons D."/>
            <person name="Wilczek-Boney K."/>
            <person name="Hale W."/>
            <person name="Jakkamsetti A."/>
            <person name="Pham P."/>
            <person name="Ruth R."/>
            <person name="San Lucas F."/>
            <person name="Warren J."/>
            <person name="Zhang J."/>
            <person name="Zhao Z."/>
            <person name="Zhou C."/>
            <person name="Zhu D."/>
            <person name="Lee S."/>
            <person name="Bess C."/>
            <person name="Blankenburg K."/>
            <person name="Forbes L."/>
            <person name="Fu Q."/>
            <person name="Gubbala S."/>
            <person name="Hirani K."/>
            <person name="Jayaseelan J.C."/>
            <person name="Lara F."/>
            <person name="Munidasa M."/>
            <person name="Palculict T."/>
            <person name="Patil S."/>
            <person name="Pu L.-L."/>
            <person name="Saada N."/>
            <person name="Tang L."/>
            <person name="Weissenberger G."/>
            <person name="Zhu Y."/>
            <person name="Hemphill L."/>
            <person name="Shang Y."/>
            <person name="Youmans B."/>
            <person name="Ayvaz T."/>
            <person name="Ross M."/>
            <person name="Santibanez J."/>
            <person name="Aqrawi P."/>
            <person name="Gross S."/>
            <person name="Joshi V."/>
            <person name="Fowler G."/>
            <person name="Nazareth L."/>
            <person name="Reid J."/>
            <person name="Worley K."/>
            <person name="Petrosino J."/>
            <person name="Highlander S."/>
            <person name="Gibbs R."/>
        </authorList>
    </citation>
    <scope>NUCLEOTIDE SEQUENCE [LARGE SCALE GENOMIC DNA]</scope>
    <source>
        <strain evidence="1">ATCC 33861</strain>
    </source>
</reference>
<evidence type="ECO:0000313" key="1">
    <source>
        <dbReference type="EMBL" id="EFK57347.1"/>
    </source>
</evidence>
<protein>
    <submittedName>
        <fullName evidence="1">Uncharacterized protein</fullName>
    </submittedName>
</protein>
<dbReference type="Proteomes" id="UP000006258">
    <property type="component" value="Unassembled WGS sequence"/>
</dbReference>
<evidence type="ECO:0000313" key="2">
    <source>
        <dbReference type="Proteomes" id="UP000006258"/>
    </source>
</evidence>
<name>D7VN50_SPHSI</name>
<dbReference type="HOGENOM" id="CLU_1748483_0_0_10"/>
<dbReference type="AlphaFoldDB" id="D7VN50"/>
<dbReference type="RefSeq" id="WP_002992959.1">
    <property type="nucleotide sequence ID" value="NZ_GL379770.1"/>
</dbReference>
<accession>D7VN50</accession>
<proteinExistence type="predicted"/>
<dbReference type="EMBL" id="ACHA02000011">
    <property type="protein sequence ID" value="EFK57347.1"/>
    <property type="molecule type" value="Genomic_DNA"/>
</dbReference>
<organism evidence="1 2">
    <name type="scientific">Sphingobacterium spiritivorum ATCC 33861</name>
    <dbReference type="NCBI Taxonomy" id="525373"/>
    <lineage>
        <taxon>Bacteria</taxon>
        <taxon>Pseudomonadati</taxon>
        <taxon>Bacteroidota</taxon>
        <taxon>Sphingobacteriia</taxon>
        <taxon>Sphingobacteriales</taxon>
        <taxon>Sphingobacteriaceae</taxon>
        <taxon>Sphingobacterium</taxon>
    </lineage>
</organism>
<sequence length="149" mass="17250">MDENKINISNSSKREEYLICVVNKVIAKYPTKKEFDKISNKNLGDIKEMYISCYKDLLIQQKDGESKIIDTKLGWSEINKSAFKRTLLKRLAKEMNSDLSNPDLIKIVDCTTTKVINSYPQGLNFSQIDLSQYHENIKKFVFDCIAIKE</sequence>